<dbReference type="EnsemblMetazoa" id="XM_003385173.3">
    <property type="protein sequence ID" value="XP_003385221.1"/>
    <property type="gene ID" value="LOC100634015"/>
</dbReference>
<dbReference type="Pfam" id="PF20825">
    <property type="entry name" value="Saposin"/>
    <property type="match status" value="1"/>
</dbReference>
<dbReference type="KEGG" id="aqu:100634015"/>
<dbReference type="Pfam" id="PF00657">
    <property type="entry name" value="Lipase_GDSL"/>
    <property type="match status" value="1"/>
</dbReference>
<dbReference type="GO" id="GO:0050528">
    <property type="term" value="F:acyloxyacyl hydrolase activity"/>
    <property type="evidence" value="ECO:0007669"/>
    <property type="project" value="InterPro"/>
</dbReference>
<dbReference type="InterPro" id="IPR036514">
    <property type="entry name" value="SGNH_hydro_sf"/>
</dbReference>
<dbReference type="PANTHER" id="PTHR15010">
    <property type="entry name" value="ACYLOXYACYL HYDROLASE"/>
    <property type="match status" value="1"/>
</dbReference>
<dbReference type="GO" id="GO:0009104">
    <property type="term" value="P:lipopolysaccharide catabolic process"/>
    <property type="evidence" value="ECO:0007669"/>
    <property type="project" value="TreeGrafter"/>
</dbReference>
<dbReference type="PANTHER" id="PTHR15010:SF0">
    <property type="entry name" value="ACYLOXYACYL HYDROLASE"/>
    <property type="match status" value="1"/>
</dbReference>
<dbReference type="GO" id="GO:0005509">
    <property type="term" value="F:calcium ion binding"/>
    <property type="evidence" value="ECO:0007669"/>
    <property type="project" value="TreeGrafter"/>
</dbReference>
<evidence type="ECO:0000259" key="3">
    <source>
        <dbReference type="PROSITE" id="PS50015"/>
    </source>
</evidence>
<protein>
    <recommendedName>
        <fullName evidence="3">Saposin B-type domain-containing protein</fullName>
    </recommendedName>
</protein>
<evidence type="ECO:0000256" key="2">
    <source>
        <dbReference type="SAM" id="SignalP"/>
    </source>
</evidence>
<reference evidence="5" key="1">
    <citation type="journal article" date="2010" name="Nature">
        <title>The Amphimedon queenslandica genome and the evolution of animal complexity.</title>
        <authorList>
            <person name="Srivastava M."/>
            <person name="Simakov O."/>
            <person name="Chapman J."/>
            <person name="Fahey B."/>
            <person name="Gauthier M.E."/>
            <person name="Mitros T."/>
            <person name="Richards G.S."/>
            <person name="Conaco C."/>
            <person name="Dacre M."/>
            <person name="Hellsten U."/>
            <person name="Larroux C."/>
            <person name="Putnam N.H."/>
            <person name="Stanke M."/>
            <person name="Adamska M."/>
            <person name="Darling A."/>
            <person name="Degnan S.M."/>
            <person name="Oakley T.H."/>
            <person name="Plachetzki D.C."/>
            <person name="Zhai Y."/>
            <person name="Adamski M."/>
            <person name="Calcino A."/>
            <person name="Cummins S.F."/>
            <person name="Goodstein D.M."/>
            <person name="Harris C."/>
            <person name="Jackson D.J."/>
            <person name="Leys S.P."/>
            <person name="Shu S."/>
            <person name="Woodcroft B.J."/>
            <person name="Vervoort M."/>
            <person name="Kosik K.S."/>
            <person name="Manning G."/>
            <person name="Degnan B.M."/>
            <person name="Rokhsar D.S."/>
        </authorList>
    </citation>
    <scope>NUCLEOTIDE SEQUENCE [LARGE SCALE GENOMIC DNA]</scope>
</reference>
<dbReference type="eggNOG" id="ENOG502QVQW">
    <property type="taxonomic scope" value="Eukaryota"/>
</dbReference>
<dbReference type="OrthoDB" id="14839at2759"/>
<dbReference type="InParanoid" id="A0A1X7VAG5"/>
<dbReference type="EnsemblMetazoa" id="Aqu2.1.36517_001">
    <property type="protein sequence ID" value="Aqu2.1.36517_001"/>
    <property type="gene ID" value="Aqu2.1.36517"/>
</dbReference>
<keyword evidence="5" id="KW-1185">Reference proteome</keyword>
<evidence type="ECO:0000256" key="1">
    <source>
        <dbReference type="ARBA" id="ARBA00023157"/>
    </source>
</evidence>
<feature type="signal peptide" evidence="2">
    <location>
        <begin position="1"/>
        <end position="20"/>
    </location>
</feature>
<dbReference type="Pfam" id="PF11617">
    <property type="entry name" value="Cu-binding_MopE"/>
    <property type="match status" value="1"/>
</dbReference>
<dbReference type="SUPFAM" id="SSF47862">
    <property type="entry name" value="Saposin"/>
    <property type="match status" value="1"/>
</dbReference>
<dbReference type="SUPFAM" id="SSF52266">
    <property type="entry name" value="SGNH hydrolase"/>
    <property type="match status" value="1"/>
</dbReference>
<organism evidence="4">
    <name type="scientific">Amphimedon queenslandica</name>
    <name type="common">Sponge</name>
    <dbReference type="NCBI Taxonomy" id="400682"/>
    <lineage>
        <taxon>Eukaryota</taxon>
        <taxon>Metazoa</taxon>
        <taxon>Porifera</taxon>
        <taxon>Demospongiae</taxon>
        <taxon>Heteroscleromorpha</taxon>
        <taxon>Haplosclerida</taxon>
        <taxon>Niphatidae</taxon>
        <taxon>Amphimedon</taxon>
    </lineage>
</organism>
<evidence type="ECO:0000313" key="4">
    <source>
        <dbReference type="EnsemblMetazoa" id="Aqu2.1.36517_001"/>
    </source>
</evidence>
<dbReference type="InterPro" id="IPR001087">
    <property type="entry name" value="GDSL"/>
</dbReference>
<dbReference type="Gene3D" id="3.40.50.1110">
    <property type="entry name" value="SGNH hydrolase"/>
    <property type="match status" value="1"/>
</dbReference>
<proteinExistence type="predicted"/>
<dbReference type="Gene3D" id="1.10.225.10">
    <property type="entry name" value="Saposin-like"/>
    <property type="match status" value="1"/>
</dbReference>
<accession>A0A1X7VAG5</accession>
<dbReference type="Proteomes" id="UP000007879">
    <property type="component" value="Unassembled WGS sequence"/>
</dbReference>
<dbReference type="OMA" id="PFCHLYP"/>
<dbReference type="InterPro" id="IPR008139">
    <property type="entry name" value="SaposinB_dom"/>
</dbReference>
<dbReference type="SMART" id="SM00741">
    <property type="entry name" value="SapB"/>
    <property type="match status" value="1"/>
</dbReference>
<name>A0A1X7VAG5_AMPQE</name>
<dbReference type="InterPro" id="IPR039676">
    <property type="entry name" value="AOAH"/>
</dbReference>
<dbReference type="InterPro" id="IPR011001">
    <property type="entry name" value="Saposin-like"/>
</dbReference>
<dbReference type="PROSITE" id="PS50015">
    <property type="entry name" value="SAP_B"/>
    <property type="match status" value="1"/>
</dbReference>
<evidence type="ECO:0000313" key="5">
    <source>
        <dbReference type="Proteomes" id="UP000007879"/>
    </source>
</evidence>
<reference evidence="4" key="2">
    <citation type="submission" date="2017-05" db="UniProtKB">
        <authorList>
            <consortium name="EnsemblMetazoa"/>
        </authorList>
    </citation>
    <scope>IDENTIFICATION</scope>
</reference>
<dbReference type="AlphaFoldDB" id="A0A1X7VAG5"/>
<dbReference type="InterPro" id="IPR048593">
    <property type="entry name" value="AOAH_Saposin_N"/>
</dbReference>
<keyword evidence="1" id="KW-1015">Disulfide bond</keyword>
<gene>
    <name evidence="4" type="primary">100634015</name>
</gene>
<sequence>MGRLSTATLFFLLALSSVQGIGIDGGTKCAGCVVIVALVEQLSFIYNETVADSLARFCSYLPPEIDIACQFVIKTYGPSIIDLLEDNETPDTVCYGIEFCKKYDKSKKMCHLFPLPPSHFKDETERVTRLVTKAKGKSSSPFPKEICSISAFKKLCQLFNNFTDYHTPLFDEDGDSFSIENTFRGADWRGKDCNDLNPKIYPGRLTSSDAVVDSNCNGIVGIDPASNKSYEELWCNGTMAMGTILLGDSAGAHFHIPPSWLTAKELNTDTYSDLLTILENELDWPMLSFVTGFQTTEKWKKDIQGPVDSTYLKMRTLNRCNHRDYQNIGVNGARSSSMKELVKFLARHRLLDKPVMATIELLGNDVCSGHEDTSHMTTPEEYYNNMHYVFEYLDSALPVGSVVFATGLVDGRILYDTLHSNIHPIGSTRGDVTYSDFYDYLNCLEISPCFGWMNSNETWRNLTSDRALELTQTMEKLIKETKYQNITVLYMPVPLHQVFDTWKGDKADLIEPVDGFHPSQITNALVANVTWQYIRDTYPDIVPPENPYNELIQKKFGDQGGY</sequence>
<keyword evidence="2" id="KW-0732">Signal</keyword>
<dbReference type="STRING" id="400682.A0A1X7VAG5"/>
<feature type="chain" id="PRO_5010873660" description="Saposin B-type domain-containing protein" evidence="2">
    <location>
        <begin position="21"/>
        <end position="562"/>
    </location>
</feature>
<feature type="domain" description="Saposin B-type" evidence="3">
    <location>
        <begin position="25"/>
        <end position="104"/>
    </location>
</feature>
<dbReference type="InterPro" id="IPR021655">
    <property type="entry name" value="Put_metal-bd"/>
</dbReference>